<protein>
    <submittedName>
        <fullName evidence="1">FT002</fullName>
    </submittedName>
</protein>
<dbReference type="Pfam" id="PF12024">
    <property type="entry name" value="DUF3512"/>
    <property type="match status" value="1"/>
</dbReference>
<gene>
    <name evidence="1" type="primary">FT002</name>
</gene>
<accession>Q9UN01</accession>
<dbReference type="InterPro" id="IPR021900">
    <property type="entry name" value="DUF3512"/>
</dbReference>
<proteinExistence type="evidence at transcript level"/>
<sequence>MRLGMTTGRLQSGVNILQGFKEDKRNKVTPGLYLNYGPWSSYVPHYDSTFMNIKQG</sequence>
<dbReference type="AlphaFoldDB" id="Q9UN01"/>
<evidence type="ECO:0000313" key="1">
    <source>
        <dbReference type="EMBL" id="AAD46658.1"/>
    </source>
</evidence>
<organism evidence="1">
    <name type="scientific">Homo sapiens</name>
    <name type="common">Human</name>
    <dbReference type="NCBI Taxonomy" id="9606"/>
    <lineage>
        <taxon>Eukaryota</taxon>
        <taxon>Metazoa</taxon>
        <taxon>Chordata</taxon>
        <taxon>Craniata</taxon>
        <taxon>Vertebrata</taxon>
        <taxon>Euteleostomi</taxon>
        <taxon>Mammalia</taxon>
        <taxon>Eutheria</taxon>
        <taxon>Euarchontoglires</taxon>
        <taxon>Primates</taxon>
        <taxon>Haplorrhini</taxon>
        <taxon>Catarrhini</taxon>
        <taxon>Hominidae</taxon>
        <taxon>Homo</taxon>
    </lineage>
</organism>
<reference evidence="1" key="1">
    <citation type="submission" date="1999-07" db="EMBL/GenBank/DDBJ databases">
        <title>Sequences cloned from human fetal thymus cDNA library.</title>
        <authorList>
            <person name="Deng Y.C."/>
            <person name="Yao L.B."/>
            <person name="Su C.Z."/>
            <person name="Lui X.P."/>
            <person name="Ji S.P."/>
            <person name="Zhang X.G."/>
            <person name="Li F.Y."/>
            <person name="Wang J.C."/>
            <person name="Yang M."/>
            <person name="Han J."/>
            <person name="Han Y.H."/>
            <person name="He P."/>
        </authorList>
    </citation>
    <scope>NUCLEOTIDE SEQUENCE</scope>
    <source>
        <tissue evidence="1">Thymus</tissue>
    </source>
</reference>
<name>Q9UN01_HUMAN</name>
<dbReference type="PeptideAtlas" id="Q9UN01"/>
<dbReference type="EMBL" id="AF167351">
    <property type="protein sequence ID" value="AAD46658.1"/>
    <property type="molecule type" value="mRNA"/>
</dbReference>